<sequence length="126" mass="13341">MVPKPAQLTPDCDKEQYYPNPSVADFATTSNDNNEYTTKRASPPTTRKSTTMQIFQLSVLLALASTVAGLQCYMCFNDESCKAYPKGGCGNDDGSGVVACNNQCPGPVDTGHPCSYDGKGGANCIL</sequence>
<name>A0A1X7RQE5_ZYMT9</name>
<feature type="region of interest" description="Disordered" evidence="1">
    <location>
        <begin position="1"/>
        <end position="48"/>
    </location>
</feature>
<proteinExistence type="predicted"/>
<reference evidence="2 3" key="1">
    <citation type="submission" date="2016-06" db="EMBL/GenBank/DDBJ databases">
        <authorList>
            <person name="Kjaerup R.B."/>
            <person name="Dalgaard T.S."/>
            <person name="Juul-Madsen H.R."/>
        </authorList>
    </citation>
    <scope>NUCLEOTIDE SEQUENCE [LARGE SCALE GENOMIC DNA]</scope>
</reference>
<feature type="compositionally biased region" description="Polar residues" evidence="1">
    <location>
        <begin position="27"/>
        <end position="48"/>
    </location>
</feature>
<protein>
    <submittedName>
        <fullName evidence="2">Uncharacterized protein</fullName>
    </submittedName>
</protein>
<gene>
    <name evidence="2" type="ORF">ZT3D7_G4572</name>
</gene>
<organism evidence="2 3">
    <name type="scientific">Zymoseptoria tritici (strain ST99CH_3D7)</name>
    <dbReference type="NCBI Taxonomy" id="1276538"/>
    <lineage>
        <taxon>Eukaryota</taxon>
        <taxon>Fungi</taxon>
        <taxon>Dikarya</taxon>
        <taxon>Ascomycota</taxon>
        <taxon>Pezizomycotina</taxon>
        <taxon>Dothideomycetes</taxon>
        <taxon>Dothideomycetidae</taxon>
        <taxon>Mycosphaerellales</taxon>
        <taxon>Mycosphaerellaceae</taxon>
        <taxon>Zymoseptoria</taxon>
    </lineage>
</organism>
<dbReference type="Proteomes" id="UP000215127">
    <property type="component" value="Chromosome 3"/>
</dbReference>
<dbReference type="EMBL" id="LT853694">
    <property type="protein sequence ID" value="SMQ49421.1"/>
    <property type="molecule type" value="Genomic_DNA"/>
</dbReference>
<dbReference type="AlphaFoldDB" id="A0A1X7RQE5"/>
<keyword evidence="3" id="KW-1185">Reference proteome</keyword>
<accession>A0A1X7RQE5</accession>
<evidence type="ECO:0000313" key="2">
    <source>
        <dbReference type="EMBL" id="SMQ49421.1"/>
    </source>
</evidence>
<evidence type="ECO:0000256" key="1">
    <source>
        <dbReference type="SAM" id="MobiDB-lite"/>
    </source>
</evidence>
<evidence type="ECO:0000313" key="3">
    <source>
        <dbReference type="Proteomes" id="UP000215127"/>
    </source>
</evidence>